<dbReference type="EMBL" id="QUTH01000174">
    <property type="protein sequence ID" value="RHZ34776.1"/>
    <property type="molecule type" value="Genomic_DNA"/>
</dbReference>
<dbReference type="Proteomes" id="UP000285712">
    <property type="component" value="Unassembled WGS sequence"/>
</dbReference>
<dbReference type="AlphaFoldDB" id="A0A3L6VEX1"/>
<proteinExistence type="predicted"/>
<name>A0A3L6VEX1_APHAT</name>
<gene>
    <name evidence="3" type="ORF">DYB28_005063</name>
    <name evidence="1" type="ORF">DYB35_007113</name>
    <name evidence="2" type="ORF">DYB37_008278</name>
</gene>
<protein>
    <submittedName>
        <fullName evidence="1">Uncharacterized protein</fullName>
    </submittedName>
</protein>
<reference evidence="3 4" key="1">
    <citation type="journal article" date="2018" name="J. Invertebr. Pathol.">
        <title>New genotyping method for the causative agent of crayfish plague (Aphanomyces astaci) based on whole genome data.</title>
        <authorList>
            <person name="Minardi D."/>
            <person name="Studholme D.J."/>
            <person name="van der Giezen M."/>
            <person name="Pretto T."/>
            <person name="Oidtmann B."/>
        </authorList>
    </citation>
    <scope>NUCLEOTIDE SEQUENCE [LARGE SCALE GENOMIC DNA]</scope>
    <source>
        <strain evidence="3 4">KB13</strain>
    </source>
</reference>
<sequence>MESPPPSFRAKRQRITVDTSGSLHCIEHENQEDESEFQRHTRLRRLRYLDHLEEFLESQAYFKAVDFPPEPNTNAYLQR</sequence>
<evidence type="ECO:0000313" key="3">
    <source>
        <dbReference type="EMBL" id="RLO07347.1"/>
    </source>
</evidence>
<dbReference type="EMBL" id="QUTI01023577">
    <property type="protein sequence ID" value="RLO07347.1"/>
    <property type="molecule type" value="Genomic_DNA"/>
</dbReference>
<dbReference type="VEuPathDB" id="FungiDB:H257_02656"/>
<organism evidence="1 6">
    <name type="scientific">Aphanomyces astaci</name>
    <name type="common">Crayfish plague agent</name>
    <dbReference type="NCBI Taxonomy" id="112090"/>
    <lineage>
        <taxon>Eukaryota</taxon>
        <taxon>Sar</taxon>
        <taxon>Stramenopiles</taxon>
        <taxon>Oomycota</taxon>
        <taxon>Saprolegniomycetes</taxon>
        <taxon>Saprolegniales</taxon>
        <taxon>Verrucalvaceae</taxon>
        <taxon>Aphanomyces</taxon>
    </lineage>
</organism>
<dbReference type="Proteomes" id="UP000285430">
    <property type="component" value="Unassembled WGS sequence"/>
</dbReference>
<evidence type="ECO:0000313" key="4">
    <source>
        <dbReference type="Proteomes" id="UP000275652"/>
    </source>
</evidence>
<comment type="caution">
    <text evidence="1">The sequence shown here is derived from an EMBL/GenBank/DDBJ whole genome shotgun (WGS) entry which is preliminary data.</text>
</comment>
<evidence type="ECO:0000313" key="2">
    <source>
        <dbReference type="EMBL" id="RHZ34776.1"/>
    </source>
</evidence>
<reference evidence="5 6" key="2">
    <citation type="submission" date="2018-08" db="EMBL/GenBank/DDBJ databases">
        <title>Aphanomyces genome sequencing and annotation.</title>
        <authorList>
            <person name="Minardi D."/>
            <person name="Oidtmann B."/>
            <person name="Van Der Giezen M."/>
            <person name="Studholme D.J."/>
        </authorList>
    </citation>
    <scope>NUCLEOTIDE SEQUENCE [LARGE SCALE GENOMIC DNA]</scope>
    <source>
        <strain evidence="2 5">Da</strain>
        <strain evidence="1 6">Sv</strain>
    </source>
</reference>
<evidence type="ECO:0000313" key="6">
    <source>
        <dbReference type="Proteomes" id="UP000285712"/>
    </source>
</evidence>
<evidence type="ECO:0000313" key="1">
    <source>
        <dbReference type="EMBL" id="RHY98455.1"/>
    </source>
</evidence>
<dbReference type="Proteomes" id="UP000275652">
    <property type="component" value="Unassembled WGS sequence"/>
</dbReference>
<accession>A0A3L6VEX1</accession>
<evidence type="ECO:0000313" key="5">
    <source>
        <dbReference type="Proteomes" id="UP000285430"/>
    </source>
</evidence>
<dbReference type="EMBL" id="QUTG01001897">
    <property type="protein sequence ID" value="RHY98455.1"/>
    <property type="molecule type" value="Genomic_DNA"/>
</dbReference>